<comment type="catalytic activity">
    <reaction evidence="6">
        <text>a 2'-deoxycytidine in DNA + S-adenosyl-L-methionine = a 5-methyl-2'-deoxycytidine in DNA + S-adenosyl-L-homocysteine + H(+)</text>
        <dbReference type="Rhea" id="RHEA:13681"/>
        <dbReference type="Rhea" id="RHEA-COMP:11369"/>
        <dbReference type="Rhea" id="RHEA-COMP:11370"/>
        <dbReference type="ChEBI" id="CHEBI:15378"/>
        <dbReference type="ChEBI" id="CHEBI:57856"/>
        <dbReference type="ChEBI" id="CHEBI:59789"/>
        <dbReference type="ChEBI" id="CHEBI:85452"/>
        <dbReference type="ChEBI" id="CHEBI:85454"/>
        <dbReference type="EC" id="2.1.1.37"/>
    </reaction>
</comment>
<dbReference type="OrthoDB" id="9813719at2"/>
<dbReference type="GO" id="GO:0003886">
    <property type="term" value="F:DNA (cytosine-5-)-methyltransferase activity"/>
    <property type="evidence" value="ECO:0007669"/>
    <property type="project" value="UniProtKB-EC"/>
</dbReference>
<dbReference type="InterPro" id="IPR029063">
    <property type="entry name" value="SAM-dependent_MTases_sf"/>
</dbReference>
<organism evidence="8 9">
    <name type="scientific">Aureimonas flava</name>
    <dbReference type="NCBI Taxonomy" id="2320271"/>
    <lineage>
        <taxon>Bacteria</taxon>
        <taxon>Pseudomonadati</taxon>
        <taxon>Pseudomonadota</taxon>
        <taxon>Alphaproteobacteria</taxon>
        <taxon>Hyphomicrobiales</taxon>
        <taxon>Aurantimonadaceae</taxon>
        <taxon>Aureimonas</taxon>
    </lineage>
</organism>
<feature type="active site" evidence="7">
    <location>
        <position position="80"/>
    </location>
</feature>
<evidence type="ECO:0000256" key="3">
    <source>
        <dbReference type="ARBA" id="ARBA00022679"/>
    </source>
</evidence>
<dbReference type="EC" id="2.1.1.37" evidence="1"/>
<comment type="caution">
    <text evidence="8">The sequence shown here is derived from an EMBL/GenBank/DDBJ whole genome shotgun (WGS) entry which is preliminary data.</text>
</comment>
<proteinExistence type="inferred from homology"/>
<dbReference type="GO" id="GO:0009307">
    <property type="term" value="P:DNA restriction-modification system"/>
    <property type="evidence" value="ECO:0007669"/>
    <property type="project" value="UniProtKB-KW"/>
</dbReference>
<evidence type="ECO:0000313" key="8">
    <source>
        <dbReference type="EMBL" id="RIY00238.1"/>
    </source>
</evidence>
<dbReference type="RefSeq" id="WP_119540547.1">
    <property type="nucleotide sequence ID" value="NZ_QYRN01000006.1"/>
</dbReference>
<dbReference type="GO" id="GO:0032259">
    <property type="term" value="P:methylation"/>
    <property type="evidence" value="ECO:0007669"/>
    <property type="project" value="UniProtKB-KW"/>
</dbReference>
<evidence type="ECO:0000256" key="5">
    <source>
        <dbReference type="ARBA" id="ARBA00022747"/>
    </source>
</evidence>
<dbReference type="SUPFAM" id="SSF53335">
    <property type="entry name" value="S-adenosyl-L-methionine-dependent methyltransferases"/>
    <property type="match status" value="1"/>
</dbReference>
<evidence type="ECO:0000256" key="1">
    <source>
        <dbReference type="ARBA" id="ARBA00011975"/>
    </source>
</evidence>
<keyword evidence="4 7" id="KW-0949">S-adenosyl-L-methionine</keyword>
<evidence type="ECO:0000313" key="9">
    <source>
        <dbReference type="Proteomes" id="UP000265750"/>
    </source>
</evidence>
<dbReference type="PANTHER" id="PTHR46098">
    <property type="entry name" value="TRNA (CYTOSINE(38)-C(5))-METHYLTRANSFERASE"/>
    <property type="match status" value="1"/>
</dbReference>
<accession>A0A3A1WR32</accession>
<keyword evidence="9" id="KW-1185">Reference proteome</keyword>
<dbReference type="PANTHER" id="PTHR46098:SF1">
    <property type="entry name" value="TRNA (CYTOSINE(38)-C(5))-METHYLTRANSFERASE"/>
    <property type="match status" value="1"/>
</dbReference>
<protein>
    <recommendedName>
        <fullName evidence="1">DNA (cytosine-5-)-methyltransferase</fullName>
        <ecNumber evidence="1">2.1.1.37</ecNumber>
    </recommendedName>
</protein>
<dbReference type="PRINTS" id="PR00105">
    <property type="entry name" value="C5METTRFRASE"/>
</dbReference>
<dbReference type="InterPro" id="IPR050750">
    <property type="entry name" value="C5-MTase"/>
</dbReference>
<evidence type="ECO:0000256" key="4">
    <source>
        <dbReference type="ARBA" id="ARBA00022691"/>
    </source>
</evidence>
<gene>
    <name evidence="8" type="ORF">D3218_13210</name>
</gene>
<dbReference type="Pfam" id="PF00145">
    <property type="entry name" value="DNA_methylase"/>
    <property type="match status" value="1"/>
</dbReference>
<dbReference type="PROSITE" id="PS51679">
    <property type="entry name" value="SAM_MT_C5"/>
    <property type="match status" value="1"/>
</dbReference>
<evidence type="ECO:0000256" key="2">
    <source>
        <dbReference type="ARBA" id="ARBA00022603"/>
    </source>
</evidence>
<comment type="similarity">
    <text evidence="7">Belongs to the class I-like SAM-binding methyltransferase superfamily. C5-methyltransferase family.</text>
</comment>
<dbReference type="Gene3D" id="3.40.50.150">
    <property type="entry name" value="Vaccinia Virus protein VP39"/>
    <property type="match status" value="1"/>
</dbReference>
<dbReference type="InterPro" id="IPR001525">
    <property type="entry name" value="C5_MeTfrase"/>
</dbReference>
<dbReference type="AlphaFoldDB" id="A0A3A1WR32"/>
<dbReference type="Proteomes" id="UP000265750">
    <property type="component" value="Unassembled WGS sequence"/>
</dbReference>
<evidence type="ECO:0000256" key="6">
    <source>
        <dbReference type="ARBA" id="ARBA00047422"/>
    </source>
</evidence>
<name>A0A3A1WR32_9HYPH</name>
<keyword evidence="5" id="KW-0680">Restriction system</keyword>
<reference evidence="9" key="1">
    <citation type="submission" date="2018-09" db="EMBL/GenBank/DDBJ databases">
        <authorList>
            <person name="Tuo L."/>
        </authorList>
    </citation>
    <scope>NUCLEOTIDE SEQUENCE [LARGE SCALE GENOMIC DNA]</scope>
    <source>
        <strain evidence="9">M2BS4Y-1</strain>
    </source>
</reference>
<evidence type="ECO:0000256" key="7">
    <source>
        <dbReference type="PROSITE-ProRule" id="PRU01016"/>
    </source>
</evidence>
<dbReference type="EMBL" id="QYRN01000006">
    <property type="protein sequence ID" value="RIY00238.1"/>
    <property type="molecule type" value="Genomic_DNA"/>
</dbReference>
<keyword evidence="3 7" id="KW-0808">Transferase</keyword>
<sequence>MSAPLRVLDLFSGIGGFSLGLERAGCQTAAFCEIDEFPRSILTKRWPEVPCHDDVRTLSANELVPHGGADIGLVCGGFPCQDISNAGRRAGLDGAKSGLWSEMRRLIEECAPEHVIIENSSHGRRHWLPAVISDLGALGFEAIAMEISAHDLGFPHERRRTWVLADTCGGRLRASHEAICARRASSEFRPRWPSQPGVSGVADGLPRGVDRPRRRALGNAVVPLIPQVIGEAIQQARAAA</sequence>
<keyword evidence="2 7" id="KW-0489">Methyltransferase</keyword>